<organism evidence="3 4">
    <name type="scientific">Cohnella herbarum</name>
    <dbReference type="NCBI Taxonomy" id="2728023"/>
    <lineage>
        <taxon>Bacteria</taxon>
        <taxon>Bacillati</taxon>
        <taxon>Bacillota</taxon>
        <taxon>Bacilli</taxon>
        <taxon>Bacillales</taxon>
        <taxon>Paenibacillaceae</taxon>
        <taxon>Cohnella</taxon>
    </lineage>
</organism>
<sequence length="376" mass="42580">MKTGTKILLASSLLLGALPFATACDPFSSVLAATAAKSEDQLRKEIVRALSERRSSLEVNYSGKSATLKKDIKELMEAAMNSDDYLHYIVKKYGYTASIKGSTATIKFSFTYWETLAQSNEVKKRVTNVLARILKPGMNDHQKEKTIHDWIVTNLAYDTRLVSYSAYDGIVNGKTVCQGYALLTYEMMRQAGIPVKIVEGTSRGIAHTWNLVQLDGKWYHLDTTWDDPVPDVAGRIAYNYYNLTDSQLRTDHKWKPSALYPNAVTPFDQTLSSLLMTKGKPNADFYEKLYQDLDIRFLTDAYTATSLSELTDMIRSAVDDRKNDLVLRYTRGVTVKSDMRKAFDAQKGLSSYNYSSEEYTRTTSNDKLLRIKFNYS</sequence>
<dbReference type="SMART" id="SM00460">
    <property type="entry name" value="TGc"/>
    <property type="match status" value="1"/>
</dbReference>
<dbReference type="InterPro" id="IPR052557">
    <property type="entry name" value="CAP/Cytokinesis_protein"/>
</dbReference>
<gene>
    <name evidence="3" type="ORF">HH215_26985</name>
</gene>
<protein>
    <submittedName>
        <fullName evidence="3">Transglutaminase</fullName>
    </submittedName>
</protein>
<dbReference type="PROSITE" id="PS51257">
    <property type="entry name" value="PROKAR_LIPOPROTEIN"/>
    <property type="match status" value="1"/>
</dbReference>
<accession>A0A7Z2VNA7</accession>
<name>A0A7Z2VNA7_9BACL</name>
<dbReference type="Pfam" id="PF01841">
    <property type="entry name" value="Transglut_core"/>
    <property type="match status" value="1"/>
</dbReference>
<dbReference type="SUPFAM" id="SSF54001">
    <property type="entry name" value="Cysteine proteinases"/>
    <property type="match status" value="1"/>
</dbReference>
<evidence type="ECO:0000259" key="2">
    <source>
        <dbReference type="SMART" id="SM00460"/>
    </source>
</evidence>
<evidence type="ECO:0000313" key="4">
    <source>
        <dbReference type="Proteomes" id="UP000502248"/>
    </source>
</evidence>
<dbReference type="Proteomes" id="UP000502248">
    <property type="component" value="Chromosome"/>
</dbReference>
<dbReference type="RefSeq" id="WP_169282697.1">
    <property type="nucleotide sequence ID" value="NZ_CP051680.1"/>
</dbReference>
<feature type="chain" id="PRO_5031342184" evidence="1">
    <location>
        <begin position="24"/>
        <end position="376"/>
    </location>
</feature>
<dbReference type="PANTHER" id="PTHR46333:SF2">
    <property type="entry name" value="CYTOKINESIS PROTEIN 3"/>
    <property type="match status" value="1"/>
</dbReference>
<feature type="signal peptide" evidence="1">
    <location>
        <begin position="1"/>
        <end position="23"/>
    </location>
</feature>
<dbReference type="EMBL" id="CP051680">
    <property type="protein sequence ID" value="QJD86448.1"/>
    <property type="molecule type" value="Genomic_DNA"/>
</dbReference>
<dbReference type="KEGG" id="cheb:HH215_26985"/>
<dbReference type="PANTHER" id="PTHR46333">
    <property type="entry name" value="CYTOKINESIS PROTEIN 3"/>
    <property type="match status" value="1"/>
</dbReference>
<dbReference type="Gene3D" id="3.10.620.30">
    <property type="match status" value="1"/>
</dbReference>
<dbReference type="GO" id="GO:0005737">
    <property type="term" value="C:cytoplasm"/>
    <property type="evidence" value="ECO:0007669"/>
    <property type="project" value="TreeGrafter"/>
</dbReference>
<keyword evidence="4" id="KW-1185">Reference proteome</keyword>
<dbReference type="AlphaFoldDB" id="A0A7Z2VNA7"/>
<keyword evidence="1" id="KW-0732">Signal</keyword>
<feature type="domain" description="Transglutaminase-like" evidence="2">
    <location>
        <begin position="169"/>
        <end position="225"/>
    </location>
</feature>
<evidence type="ECO:0000313" key="3">
    <source>
        <dbReference type="EMBL" id="QJD86448.1"/>
    </source>
</evidence>
<dbReference type="InterPro" id="IPR038765">
    <property type="entry name" value="Papain-like_cys_pep_sf"/>
</dbReference>
<dbReference type="InterPro" id="IPR002931">
    <property type="entry name" value="Transglutaminase-like"/>
</dbReference>
<evidence type="ECO:0000256" key="1">
    <source>
        <dbReference type="SAM" id="SignalP"/>
    </source>
</evidence>
<reference evidence="3 4" key="1">
    <citation type="submission" date="2020-04" db="EMBL/GenBank/DDBJ databases">
        <title>Genome sequencing of novel species.</title>
        <authorList>
            <person name="Heo J."/>
            <person name="Kim S.-J."/>
            <person name="Kim J.-S."/>
            <person name="Hong S.-B."/>
            <person name="Kwon S.-W."/>
        </authorList>
    </citation>
    <scope>NUCLEOTIDE SEQUENCE [LARGE SCALE GENOMIC DNA]</scope>
    <source>
        <strain evidence="3 4">MFER-1</strain>
    </source>
</reference>
<proteinExistence type="predicted"/>